<dbReference type="InterPro" id="IPR021409">
    <property type="entry name" value="DUF3047"/>
</dbReference>
<evidence type="ECO:0000313" key="3">
    <source>
        <dbReference type="Proteomes" id="UP001058461"/>
    </source>
</evidence>
<protein>
    <submittedName>
        <fullName evidence="2">DUF3047 domain-containing protein</fullName>
    </submittedName>
</protein>
<evidence type="ECO:0000256" key="1">
    <source>
        <dbReference type="SAM" id="SignalP"/>
    </source>
</evidence>
<proteinExistence type="predicted"/>
<reference evidence="2" key="1">
    <citation type="submission" date="2021-04" db="EMBL/GenBank/DDBJ databases">
        <title>Oceanospirillales bacteria with DddD are important DMSP degraders in coastal seawater.</title>
        <authorList>
            <person name="Liu J."/>
        </authorList>
    </citation>
    <scope>NUCLEOTIDE SEQUENCE</scope>
    <source>
        <strain evidence="2">D13-1</strain>
    </source>
</reference>
<evidence type="ECO:0000313" key="2">
    <source>
        <dbReference type="EMBL" id="UTW14314.1"/>
    </source>
</evidence>
<sequence>MSGAAPGRALAAGIALLCSLPLQAAETIGVGQFSAGVLEHWESEIFSGTTEYQLESDPEQGAVLRANSQASASGLFRKIEVDLNSTPWLNWSWKVDSLIQGADERTRSGDDYPARIYVVFSGGVFFWKARALNYVWSSSQPTGSEWPNAYTGNARMIAVESGEAQLGTWRYEARDVRADYRRLFGAEPGPVAAVALMTDTDNTGQFASAAYGDIWFGSAAATVAP</sequence>
<accession>A0ABY5HSZ8</accession>
<dbReference type="Pfam" id="PF11249">
    <property type="entry name" value="DUF3047"/>
    <property type="match status" value="1"/>
</dbReference>
<feature type="chain" id="PRO_5045661358" evidence="1">
    <location>
        <begin position="25"/>
        <end position="225"/>
    </location>
</feature>
<keyword evidence="1" id="KW-0732">Signal</keyword>
<organism evidence="2 3">
    <name type="scientific">Marinobacterium rhizophilum</name>
    <dbReference type="NCBI Taxonomy" id="420402"/>
    <lineage>
        <taxon>Bacteria</taxon>
        <taxon>Pseudomonadati</taxon>
        <taxon>Pseudomonadota</taxon>
        <taxon>Gammaproteobacteria</taxon>
        <taxon>Oceanospirillales</taxon>
        <taxon>Oceanospirillaceae</taxon>
        <taxon>Marinobacterium</taxon>
    </lineage>
</organism>
<dbReference type="EMBL" id="CP073347">
    <property type="protein sequence ID" value="UTW14314.1"/>
    <property type="molecule type" value="Genomic_DNA"/>
</dbReference>
<keyword evidence="3" id="KW-1185">Reference proteome</keyword>
<name>A0ABY5HSZ8_9GAMM</name>
<dbReference type="Proteomes" id="UP001058461">
    <property type="component" value="Chromosome"/>
</dbReference>
<gene>
    <name evidence="2" type="ORF">KDW95_04370</name>
</gene>
<feature type="signal peptide" evidence="1">
    <location>
        <begin position="1"/>
        <end position="24"/>
    </location>
</feature>